<dbReference type="PROSITE" id="PS51257">
    <property type="entry name" value="PROKAR_LIPOPROTEIN"/>
    <property type="match status" value="1"/>
</dbReference>
<evidence type="ECO:0000313" key="3">
    <source>
        <dbReference type="Proteomes" id="UP000288983"/>
    </source>
</evidence>
<feature type="signal peptide" evidence="1">
    <location>
        <begin position="1"/>
        <end position="21"/>
    </location>
</feature>
<dbReference type="EMBL" id="QJRG01000033">
    <property type="protein sequence ID" value="RWU26761.1"/>
    <property type="molecule type" value="Genomic_DNA"/>
</dbReference>
<dbReference type="Pfam" id="PF11769">
    <property type="entry name" value="DUF3313"/>
    <property type="match status" value="1"/>
</dbReference>
<dbReference type="RefSeq" id="WP_128321885.1">
    <property type="nucleotide sequence ID" value="NZ_QJRG01000033.1"/>
</dbReference>
<evidence type="ECO:0000313" key="2">
    <source>
        <dbReference type="EMBL" id="RWU26761.1"/>
    </source>
</evidence>
<protein>
    <submittedName>
        <fullName evidence="2">DUF3313 domain-containing protein</fullName>
    </submittedName>
</protein>
<accession>A0A443ZZ82</accession>
<proteinExistence type="predicted"/>
<sequence length="227" mass="25196">MPLKQLSVFLLSLTLFGCSMAPSIDTELTTTEQASSPLQVIEHDDKTVAWKRSTAPFSAEHEKVVFINLPKTFALEGDDPRFAKFAGDADKLRQHFRRQLEQQLTGAGYRLVDKPAPKALSLNVSIANIERAPRDPNVTEYIPIGMLVGLSLHATGVRDETLYLFFQSEVSDSVTGEMLGRALDRISGRNIDQSAAPVVEDIYPALDSAAQQIRERLDREFQPKKPA</sequence>
<dbReference type="Proteomes" id="UP000288983">
    <property type="component" value="Unassembled WGS sequence"/>
</dbReference>
<dbReference type="OrthoDB" id="8655108at2"/>
<gene>
    <name evidence="2" type="ORF">DM813_02740</name>
</gene>
<dbReference type="InterPro" id="IPR021747">
    <property type="entry name" value="DUF3313"/>
</dbReference>
<comment type="caution">
    <text evidence="2">The sequence shown here is derived from an EMBL/GenBank/DDBJ whole genome shotgun (WGS) entry which is preliminary data.</text>
</comment>
<keyword evidence="1" id="KW-0732">Signal</keyword>
<dbReference type="AlphaFoldDB" id="A0A443ZZ82"/>
<evidence type="ECO:0000256" key="1">
    <source>
        <dbReference type="SAM" id="SignalP"/>
    </source>
</evidence>
<name>A0A443ZZ82_9PSED</name>
<feature type="chain" id="PRO_5019104767" evidence="1">
    <location>
        <begin position="22"/>
        <end position="227"/>
    </location>
</feature>
<reference evidence="2 3" key="1">
    <citation type="submission" date="2018-06" db="EMBL/GenBank/DDBJ databases">
        <title>Bacteria isolated from soil of Wuhan.</title>
        <authorList>
            <person name="Wei X."/>
            <person name="Chunhua H."/>
        </authorList>
    </citation>
    <scope>NUCLEOTIDE SEQUENCE [LARGE SCALE GENOMIC DNA]</scope>
    <source>
        <strain evidence="3">xwS2</strain>
    </source>
</reference>
<organism evidence="2 3">
    <name type="scientific">Pseudomonas alkylphenolica</name>
    <dbReference type="NCBI Taxonomy" id="237609"/>
    <lineage>
        <taxon>Bacteria</taxon>
        <taxon>Pseudomonadati</taxon>
        <taxon>Pseudomonadota</taxon>
        <taxon>Gammaproteobacteria</taxon>
        <taxon>Pseudomonadales</taxon>
        <taxon>Pseudomonadaceae</taxon>
        <taxon>Pseudomonas</taxon>
    </lineage>
</organism>